<gene>
    <name evidence="3" type="ORF">IV203_022950</name>
</gene>
<evidence type="ECO:0000256" key="2">
    <source>
        <dbReference type="SAM" id="MobiDB-lite"/>
    </source>
</evidence>
<sequence>MLSPPASPSRQSTNEGCTVVVDHGASTATMSGPYYDPVLEQQVLEQQDDGVLLLYALSFLDVATLLQKQVVSNRWKELCNKAISAKCKGNRPKAFQSNKELRGVIRDYCKYEPKCMEEIACTYGFPIGTWDVSKVTDFSMAFYNSNFNEPINDWNTSNATTMVCMFRGAHVFNQNIGSWNVSNVTDMSEMFDGAKSFEGGNIGLWDVSNVSNMSKMFYSAWYFRGESIGAWDVSNVTDMSRMFEGAQHFDECIGSWNVDNVIDMHDMFRYAGCFNQDIDSWNVSNVRDMSRMFQYASKFDQYIGSWNVSNVMNMSSMFRYADAFNQCIGTWDVSNVTDMSSMFHGAFAFDQAIGCWDVSRVRTMEKMFYRAKSFNQDIGSWDVSNVLYMDCMFAGAHAFNQPIGAWDISSLVTMKEMFKCAKSFKQDMSSWNVTAVVSYTRAFISVPLMEQSLLPAVWTEDEFKWFDVGLGSSFPMDVCHWETPAILESDEVFEEELQLLVLRQQIIFMTGTLDAQEREFTEHVKRQLAEHEQTLKAEVEELQALVNDFSTLYFSSTEQEQVKTDTTSRESPTIMLARSMSMPAASQDDDVSSPTLPELTTPTPTTASLRTTTWAEVVATGSISALPPSTPPSSTEPTQNTAVPTSPTTPSRATTSRTTTWAEVVATGSIPARRRPPSTPPSSTEPTQNIAVPTSPTSPSRTTTWAEVVATGSIPVRRPSTPPSSTEPTQNAAVPTSPTSPSRTTTWAEVVATGSIPVRRPSTPPSSTEPTQNAAVPTSPTSPSRTTTERIPARRRRPSTPPSSTEPTLTRASVLEAEIQVLTERLAEQDQRHRDTDALLRRYMTEQHLARQERKQKANEMIRQMQQAGRQRRYDSDCSTPPRLLPSPSFPRPPSLNDILRRYI</sequence>
<feature type="compositionally biased region" description="Low complexity" evidence="2">
    <location>
        <begin position="765"/>
        <end position="786"/>
    </location>
</feature>
<keyword evidence="1" id="KW-0175">Coiled coil</keyword>
<dbReference type="EMBL" id="JAGRRH010000026">
    <property type="protein sequence ID" value="KAG7340999.1"/>
    <property type="molecule type" value="Genomic_DNA"/>
</dbReference>
<feature type="region of interest" description="Disordered" evidence="2">
    <location>
        <begin position="580"/>
        <end position="611"/>
    </location>
</feature>
<feature type="compositionally biased region" description="Low complexity" evidence="2">
    <location>
        <begin position="681"/>
        <end position="704"/>
    </location>
</feature>
<dbReference type="Pfam" id="PF03382">
    <property type="entry name" value="DUF285"/>
    <property type="match status" value="2"/>
</dbReference>
<organism evidence="3 4">
    <name type="scientific">Nitzschia inconspicua</name>
    <dbReference type="NCBI Taxonomy" id="303405"/>
    <lineage>
        <taxon>Eukaryota</taxon>
        <taxon>Sar</taxon>
        <taxon>Stramenopiles</taxon>
        <taxon>Ochrophyta</taxon>
        <taxon>Bacillariophyta</taxon>
        <taxon>Bacillariophyceae</taxon>
        <taxon>Bacillariophycidae</taxon>
        <taxon>Bacillariales</taxon>
        <taxon>Bacillariaceae</taxon>
        <taxon>Nitzschia</taxon>
    </lineage>
</organism>
<evidence type="ECO:0000256" key="1">
    <source>
        <dbReference type="SAM" id="Coils"/>
    </source>
</evidence>
<proteinExistence type="predicted"/>
<feature type="compositionally biased region" description="Low complexity" evidence="2">
    <location>
        <begin position="592"/>
        <end position="611"/>
    </location>
</feature>
<accession>A0A9K3KC26</accession>
<dbReference type="NCBIfam" id="TIGR02167">
    <property type="entry name" value="Liste_lipo_26"/>
    <property type="match status" value="3"/>
</dbReference>
<dbReference type="Proteomes" id="UP000693970">
    <property type="component" value="Unassembled WGS sequence"/>
</dbReference>
<feature type="compositionally biased region" description="Pro residues" evidence="2">
    <location>
        <begin position="883"/>
        <end position="894"/>
    </location>
</feature>
<evidence type="ECO:0000313" key="3">
    <source>
        <dbReference type="EMBL" id="KAG7340999.1"/>
    </source>
</evidence>
<reference evidence="3" key="1">
    <citation type="journal article" date="2021" name="Sci. Rep.">
        <title>Diploid genomic architecture of Nitzschia inconspicua, an elite biomass production diatom.</title>
        <authorList>
            <person name="Oliver A."/>
            <person name="Podell S."/>
            <person name="Pinowska A."/>
            <person name="Traller J.C."/>
            <person name="Smith S.R."/>
            <person name="McClure R."/>
            <person name="Beliaev A."/>
            <person name="Bohutskyi P."/>
            <person name="Hill E.A."/>
            <person name="Rabines A."/>
            <person name="Zheng H."/>
            <person name="Allen L.Z."/>
            <person name="Kuo A."/>
            <person name="Grigoriev I.V."/>
            <person name="Allen A.E."/>
            <person name="Hazlebeck D."/>
            <person name="Allen E.E."/>
        </authorList>
    </citation>
    <scope>NUCLEOTIDE SEQUENCE</scope>
    <source>
        <strain evidence="3">Hildebrandi</strain>
    </source>
</reference>
<feature type="compositionally biased region" description="Low complexity" evidence="2">
    <location>
        <begin position="723"/>
        <end position="746"/>
    </location>
</feature>
<dbReference type="InterPro" id="IPR005046">
    <property type="entry name" value="DUF285"/>
</dbReference>
<dbReference type="PANTHER" id="PTHR24216">
    <property type="entry name" value="PAXILLIN-RELATED"/>
    <property type="match status" value="1"/>
</dbReference>
<dbReference type="AlphaFoldDB" id="A0A9K3KC26"/>
<evidence type="ECO:0000313" key="4">
    <source>
        <dbReference type="Proteomes" id="UP000693970"/>
    </source>
</evidence>
<feature type="compositionally biased region" description="Low complexity" evidence="2">
    <location>
        <begin position="632"/>
        <end position="660"/>
    </location>
</feature>
<keyword evidence="4" id="KW-1185">Reference proteome</keyword>
<feature type="region of interest" description="Disordered" evidence="2">
    <location>
        <begin position="863"/>
        <end position="897"/>
    </location>
</feature>
<dbReference type="InterPro" id="IPR011889">
    <property type="entry name" value="Liste_lipo_26"/>
</dbReference>
<protein>
    <submittedName>
        <fullName evidence="3">Fibronectin domain containing protein</fullName>
    </submittedName>
</protein>
<reference evidence="3" key="2">
    <citation type="submission" date="2021-04" db="EMBL/GenBank/DDBJ databases">
        <authorList>
            <person name="Podell S."/>
        </authorList>
    </citation>
    <scope>NUCLEOTIDE SEQUENCE</scope>
    <source>
        <strain evidence="3">Hildebrandi</strain>
    </source>
</reference>
<feature type="coiled-coil region" evidence="1">
    <location>
        <begin position="521"/>
        <end position="548"/>
    </location>
</feature>
<name>A0A9K3KC26_9STRA</name>
<comment type="caution">
    <text evidence="3">The sequence shown here is derived from an EMBL/GenBank/DDBJ whole genome shotgun (WGS) entry which is preliminary data.</text>
</comment>
<feature type="region of interest" description="Disordered" evidence="2">
    <location>
        <begin position="623"/>
        <end position="809"/>
    </location>
</feature>